<dbReference type="InterPro" id="IPR003769">
    <property type="entry name" value="ClpS_core"/>
</dbReference>
<sequence>MPLAAPELDDLTIAQDAVDPARPWQTVVWDDPVNLMSYVTYVFREYFGFPRERAEQLMLAVHHEGHAVVAEGAREQMELHARAMHEYGLWATVREAPR</sequence>
<dbReference type="InterPro" id="IPR014719">
    <property type="entry name" value="Ribosomal_bL12_C/ClpS-like"/>
</dbReference>
<dbReference type="GO" id="GO:0008233">
    <property type="term" value="F:peptidase activity"/>
    <property type="evidence" value="ECO:0007669"/>
    <property type="project" value="UniProtKB-KW"/>
</dbReference>
<dbReference type="EMBL" id="JBHTBE010000001">
    <property type="protein sequence ID" value="MFC7268897.1"/>
    <property type="molecule type" value="Genomic_DNA"/>
</dbReference>
<accession>A0ABW2HEK8</accession>
<evidence type="ECO:0000259" key="2">
    <source>
        <dbReference type="Pfam" id="PF02617"/>
    </source>
</evidence>
<dbReference type="NCBIfam" id="NF000668">
    <property type="entry name" value="PRK00033.1-1"/>
    <property type="match status" value="1"/>
</dbReference>
<keyword evidence="4" id="KW-1185">Reference proteome</keyword>
<keyword evidence="3" id="KW-0645">Protease</keyword>
<organism evidence="3 4">
    <name type="scientific">Microbacterium fluvii</name>
    <dbReference type="NCBI Taxonomy" id="415215"/>
    <lineage>
        <taxon>Bacteria</taxon>
        <taxon>Bacillati</taxon>
        <taxon>Actinomycetota</taxon>
        <taxon>Actinomycetes</taxon>
        <taxon>Micrococcales</taxon>
        <taxon>Microbacteriaceae</taxon>
        <taxon>Microbacterium</taxon>
    </lineage>
</organism>
<comment type="function">
    <text evidence="1">Involved in the modulation of the specificity of the ClpAP-mediated ATP-dependent protein degradation.</text>
</comment>
<keyword evidence="3" id="KW-0378">Hydrolase</keyword>
<gene>
    <name evidence="1 3" type="primary">clpS</name>
    <name evidence="3" type="ORF">ACFQRL_08020</name>
</gene>
<evidence type="ECO:0000313" key="3">
    <source>
        <dbReference type="EMBL" id="MFC7268897.1"/>
    </source>
</evidence>
<dbReference type="HAMAP" id="MF_00302">
    <property type="entry name" value="ClpS"/>
    <property type="match status" value="1"/>
</dbReference>
<dbReference type="Pfam" id="PF02617">
    <property type="entry name" value="ClpS"/>
    <property type="match status" value="1"/>
</dbReference>
<comment type="similarity">
    <text evidence="1">Belongs to the ClpS family.</text>
</comment>
<protein>
    <recommendedName>
        <fullName evidence="1">ATP-dependent Clp protease adapter protein ClpS</fullName>
    </recommendedName>
</protein>
<dbReference type="GO" id="GO:0006508">
    <property type="term" value="P:proteolysis"/>
    <property type="evidence" value="ECO:0007669"/>
    <property type="project" value="UniProtKB-KW"/>
</dbReference>
<dbReference type="RefSeq" id="WP_262873768.1">
    <property type="nucleotide sequence ID" value="NZ_BAABKW010000002.1"/>
</dbReference>
<comment type="caution">
    <text evidence="3">The sequence shown here is derived from an EMBL/GenBank/DDBJ whole genome shotgun (WGS) entry which is preliminary data.</text>
</comment>
<feature type="domain" description="Adaptor protein ClpS core" evidence="2">
    <location>
        <begin position="21"/>
        <end position="92"/>
    </location>
</feature>
<dbReference type="InterPro" id="IPR022935">
    <property type="entry name" value="ClpS"/>
</dbReference>
<reference evidence="4" key="1">
    <citation type="journal article" date="2019" name="Int. J. Syst. Evol. Microbiol.">
        <title>The Global Catalogue of Microorganisms (GCM) 10K type strain sequencing project: providing services to taxonomists for standard genome sequencing and annotation.</title>
        <authorList>
            <consortium name="The Broad Institute Genomics Platform"/>
            <consortium name="The Broad Institute Genome Sequencing Center for Infectious Disease"/>
            <person name="Wu L."/>
            <person name="Ma J."/>
        </authorList>
    </citation>
    <scope>NUCLEOTIDE SEQUENCE [LARGE SCALE GENOMIC DNA]</scope>
    <source>
        <strain evidence="4">CGMCC 1.15772</strain>
    </source>
</reference>
<dbReference type="Proteomes" id="UP001596507">
    <property type="component" value="Unassembled WGS sequence"/>
</dbReference>
<name>A0ABW2HEK8_9MICO</name>
<comment type="subunit">
    <text evidence="1">Binds to the N-terminal domain of the chaperone ClpA.</text>
</comment>
<dbReference type="SUPFAM" id="SSF54736">
    <property type="entry name" value="ClpS-like"/>
    <property type="match status" value="1"/>
</dbReference>
<evidence type="ECO:0000256" key="1">
    <source>
        <dbReference type="HAMAP-Rule" id="MF_00302"/>
    </source>
</evidence>
<evidence type="ECO:0000313" key="4">
    <source>
        <dbReference type="Proteomes" id="UP001596507"/>
    </source>
</evidence>
<dbReference type="Gene3D" id="3.30.1390.10">
    <property type="match status" value="1"/>
</dbReference>
<proteinExistence type="inferred from homology"/>